<name>A0A803QDW5_CANSA</name>
<feature type="compositionally biased region" description="Low complexity" evidence="1">
    <location>
        <begin position="133"/>
        <end position="147"/>
    </location>
</feature>
<evidence type="ECO:0000256" key="1">
    <source>
        <dbReference type="SAM" id="MobiDB-lite"/>
    </source>
</evidence>
<reference evidence="2" key="1">
    <citation type="submission" date="2018-11" db="EMBL/GenBank/DDBJ databases">
        <authorList>
            <person name="Grassa J C."/>
        </authorList>
    </citation>
    <scope>NUCLEOTIDE SEQUENCE [LARGE SCALE GENOMIC DNA]</scope>
</reference>
<accession>A0A803QDW5</accession>
<dbReference type="Proteomes" id="UP000596661">
    <property type="component" value="Chromosome 9"/>
</dbReference>
<proteinExistence type="predicted"/>
<dbReference type="OMA" id="KTSPRRC"/>
<dbReference type="EMBL" id="UZAU01000765">
    <property type="status" value="NOT_ANNOTATED_CDS"/>
    <property type="molecule type" value="Genomic_DNA"/>
</dbReference>
<feature type="region of interest" description="Disordered" evidence="1">
    <location>
        <begin position="52"/>
        <end position="71"/>
    </location>
</feature>
<dbReference type="Gramene" id="evm.model.09.1266">
    <property type="protein sequence ID" value="cds.evm.model.09.1266"/>
    <property type="gene ID" value="evm.TU.09.1266"/>
</dbReference>
<reference evidence="2" key="2">
    <citation type="submission" date="2021-03" db="UniProtKB">
        <authorList>
            <consortium name="EnsemblPlants"/>
        </authorList>
    </citation>
    <scope>IDENTIFICATION</scope>
</reference>
<sequence>MKIDKTLREVLVNDGHFDYYYYYSDNDEDSLEDDDDALSLCNLSLGNSDDEANIVSSNKENSSDSEDDFEFSRTTTESSLDSLDLDQTFSSDDDASVLFCGKSIPCRSSSKPIIPLPQKTTSFHSCRFNNKVRSTTTTKTSPRRCSSLRLPGTEKSRSCQSDKLVSNNSGRSWSRNVFFGLTKIPPKMELTEMRKRQSRSGKVSTIAPLSCEDKPVVFDEQKRGSGPLRLRSNFVSALARVSFRCFRLA</sequence>
<organism evidence="2 3">
    <name type="scientific">Cannabis sativa</name>
    <name type="common">Hemp</name>
    <name type="synonym">Marijuana</name>
    <dbReference type="NCBI Taxonomy" id="3483"/>
    <lineage>
        <taxon>Eukaryota</taxon>
        <taxon>Viridiplantae</taxon>
        <taxon>Streptophyta</taxon>
        <taxon>Embryophyta</taxon>
        <taxon>Tracheophyta</taxon>
        <taxon>Spermatophyta</taxon>
        <taxon>Magnoliopsida</taxon>
        <taxon>eudicotyledons</taxon>
        <taxon>Gunneridae</taxon>
        <taxon>Pentapetalae</taxon>
        <taxon>rosids</taxon>
        <taxon>fabids</taxon>
        <taxon>Rosales</taxon>
        <taxon>Cannabaceae</taxon>
        <taxon>Cannabis</taxon>
    </lineage>
</organism>
<keyword evidence="3" id="KW-1185">Reference proteome</keyword>
<feature type="region of interest" description="Disordered" evidence="1">
    <location>
        <begin position="133"/>
        <end position="161"/>
    </location>
</feature>
<evidence type="ECO:0000313" key="3">
    <source>
        <dbReference type="Proteomes" id="UP000596661"/>
    </source>
</evidence>
<dbReference type="PANTHER" id="PTHR34130">
    <property type="entry name" value="OS08G0243800 PROTEIN"/>
    <property type="match status" value="1"/>
</dbReference>
<dbReference type="AlphaFoldDB" id="A0A803QDW5"/>
<evidence type="ECO:0000313" key="2">
    <source>
        <dbReference type="EnsemblPlants" id="cds.evm.model.09.1266"/>
    </source>
</evidence>
<protein>
    <submittedName>
        <fullName evidence="2">Uncharacterized protein</fullName>
    </submittedName>
</protein>
<dbReference type="PANTHER" id="PTHR34130:SF8">
    <property type="entry name" value="TRANSMEMBRANE PROTEIN"/>
    <property type="match status" value="1"/>
</dbReference>
<dbReference type="EnsemblPlants" id="evm.model.09.1266">
    <property type="protein sequence ID" value="cds.evm.model.09.1266"/>
    <property type="gene ID" value="evm.TU.09.1266"/>
</dbReference>